<reference evidence="1 2" key="1">
    <citation type="journal article" date="2016" name="Mol. Biol. Evol.">
        <title>Comparative Genomics of Early-Diverging Mushroom-Forming Fungi Provides Insights into the Origins of Lignocellulose Decay Capabilities.</title>
        <authorList>
            <person name="Nagy L.G."/>
            <person name="Riley R."/>
            <person name="Tritt A."/>
            <person name="Adam C."/>
            <person name="Daum C."/>
            <person name="Floudas D."/>
            <person name="Sun H."/>
            <person name="Yadav J.S."/>
            <person name="Pangilinan J."/>
            <person name="Larsson K.H."/>
            <person name="Matsuura K."/>
            <person name="Barry K."/>
            <person name="Labutti K."/>
            <person name="Kuo R."/>
            <person name="Ohm R.A."/>
            <person name="Bhattacharya S.S."/>
            <person name="Shirouzu T."/>
            <person name="Yoshinaga Y."/>
            <person name="Martin F.M."/>
            <person name="Grigoriev I.V."/>
            <person name="Hibbett D.S."/>
        </authorList>
    </citation>
    <scope>NUCLEOTIDE SEQUENCE [LARGE SCALE GENOMIC DNA]</scope>
    <source>
        <strain evidence="1 2">HHB12029</strain>
    </source>
</reference>
<evidence type="ECO:0000313" key="1">
    <source>
        <dbReference type="EMBL" id="KZV97680.1"/>
    </source>
</evidence>
<dbReference type="AlphaFoldDB" id="A0A165LCI9"/>
<dbReference type="Proteomes" id="UP000077266">
    <property type="component" value="Unassembled WGS sequence"/>
</dbReference>
<keyword evidence="2" id="KW-1185">Reference proteome</keyword>
<sequence length="79" mass="9138">MCHERYVANDYRLCGHTVRLPDVFIECGKPNCRYSAYHNPNCQNCLQTCNQIRGYPEQYRPLINSLCPDCVARAAASRR</sequence>
<accession>A0A165LCI9</accession>
<dbReference type="OrthoDB" id="3197992at2759"/>
<dbReference type="InParanoid" id="A0A165LCI9"/>
<evidence type="ECO:0000313" key="2">
    <source>
        <dbReference type="Proteomes" id="UP000077266"/>
    </source>
</evidence>
<name>A0A165LCI9_EXIGL</name>
<proteinExistence type="predicted"/>
<protein>
    <submittedName>
        <fullName evidence="1">Uncharacterized protein</fullName>
    </submittedName>
</protein>
<gene>
    <name evidence="1" type="ORF">EXIGLDRAFT_730066</name>
</gene>
<organism evidence="1 2">
    <name type="scientific">Exidia glandulosa HHB12029</name>
    <dbReference type="NCBI Taxonomy" id="1314781"/>
    <lineage>
        <taxon>Eukaryota</taxon>
        <taxon>Fungi</taxon>
        <taxon>Dikarya</taxon>
        <taxon>Basidiomycota</taxon>
        <taxon>Agaricomycotina</taxon>
        <taxon>Agaricomycetes</taxon>
        <taxon>Auriculariales</taxon>
        <taxon>Exidiaceae</taxon>
        <taxon>Exidia</taxon>
    </lineage>
</organism>
<dbReference type="EMBL" id="KV425927">
    <property type="protein sequence ID" value="KZV97680.1"/>
    <property type="molecule type" value="Genomic_DNA"/>
</dbReference>